<accession>A0A0G1SGL1</accession>
<protein>
    <submittedName>
        <fullName evidence="5">tRNA synthetase class II (D K and N)</fullName>
    </submittedName>
</protein>
<dbReference type="NCBIfam" id="NF006828">
    <property type="entry name" value="PRK09350.1"/>
    <property type="match status" value="1"/>
</dbReference>
<dbReference type="PATRIC" id="fig|1619001.3.peg.733"/>
<evidence type="ECO:0000256" key="3">
    <source>
        <dbReference type="ARBA" id="ARBA00022840"/>
    </source>
</evidence>
<dbReference type="GO" id="GO:0000049">
    <property type="term" value="F:tRNA binding"/>
    <property type="evidence" value="ECO:0007669"/>
    <property type="project" value="TreeGrafter"/>
</dbReference>
<feature type="domain" description="Aminoacyl-transfer RNA synthetases class-II family profile" evidence="4">
    <location>
        <begin position="11"/>
        <end position="314"/>
    </location>
</feature>
<dbReference type="GO" id="GO:0005829">
    <property type="term" value="C:cytosol"/>
    <property type="evidence" value="ECO:0007669"/>
    <property type="project" value="TreeGrafter"/>
</dbReference>
<dbReference type="PROSITE" id="PS50862">
    <property type="entry name" value="AA_TRNA_LIGASE_II"/>
    <property type="match status" value="1"/>
</dbReference>
<keyword evidence="3" id="KW-0067">ATP-binding</keyword>
<dbReference type="AlphaFoldDB" id="A0A0G1SGL1"/>
<name>A0A0G1SGL1_9BACT</name>
<evidence type="ECO:0000256" key="2">
    <source>
        <dbReference type="ARBA" id="ARBA00022741"/>
    </source>
</evidence>
<dbReference type="InterPro" id="IPR018149">
    <property type="entry name" value="Lys-tRNA-synth_II_C"/>
</dbReference>
<dbReference type="InterPro" id="IPR004525">
    <property type="entry name" value="EpmA"/>
</dbReference>
<dbReference type="PANTHER" id="PTHR42918:SF6">
    <property type="entry name" value="ELONGATION FACTOR P--(R)-BETA-LYSINE LIGASE"/>
    <property type="match status" value="1"/>
</dbReference>
<evidence type="ECO:0000256" key="1">
    <source>
        <dbReference type="ARBA" id="ARBA00022598"/>
    </source>
</evidence>
<proteinExistence type="predicted"/>
<organism evidence="5 6">
    <name type="scientific">Candidatus Uhrbacteria bacterium GW2011_GWF2_46_218</name>
    <dbReference type="NCBI Taxonomy" id="1619001"/>
    <lineage>
        <taxon>Bacteria</taxon>
        <taxon>Candidatus Uhriibacteriota</taxon>
    </lineage>
</organism>
<keyword evidence="2" id="KW-0547">Nucleotide-binding</keyword>
<dbReference type="NCBIfam" id="TIGR00462">
    <property type="entry name" value="genX"/>
    <property type="match status" value="1"/>
</dbReference>
<comment type="caution">
    <text evidence="5">The sequence shown here is derived from an EMBL/GenBank/DDBJ whole genome shotgun (WGS) entry which is preliminary data.</text>
</comment>
<dbReference type="GO" id="GO:0006430">
    <property type="term" value="P:lysyl-tRNA aminoacylation"/>
    <property type="evidence" value="ECO:0007669"/>
    <property type="project" value="InterPro"/>
</dbReference>
<reference evidence="5 6" key="1">
    <citation type="journal article" date="2015" name="Nature">
        <title>rRNA introns, odd ribosomes, and small enigmatic genomes across a large radiation of phyla.</title>
        <authorList>
            <person name="Brown C.T."/>
            <person name="Hug L.A."/>
            <person name="Thomas B.C."/>
            <person name="Sharon I."/>
            <person name="Castelle C.J."/>
            <person name="Singh A."/>
            <person name="Wilkins M.J."/>
            <person name="Williams K.H."/>
            <person name="Banfield J.F."/>
        </authorList>
    </citation>
    <scope>NUCLEOTIDE SEQUENCE [LARGE SCALE GENOMIC DNA]</scope>
</reference>
<keyword evidence="5" id="KW-0030">Aminoacyl-tRNA synthetase</keyword>
<evidence type="ECO:0000259" key="4">
    <source>
        <dbReference type="PROSITE" id="PS50862"/>
    </source>
</evidence>
<dbReference type="InterPro" id="IPR004364">
    <property type="entry name" value="Aa-tRNA-synt_II"/>
</dbReference>
<dbReference type="Pfam" id="PF00152">
    <property type="entry name" value="tRNA-synt_2"/>
    <property type="match status" value="1"/>
</dbReference>
<dbReference type="PRINTS" id="PR00982">
    <property type="entry name" value="TRNASYNTHLYS"/>
</dbReference>
<dbReference type="GO" id="GO:0004824">
    <property type="term" value="F:lysine-tRNA ligase activity"/>
    <property type="evidence" value="ECO:0007669"/>
    <property type="project" value="InterPro"/>
</dbReference>
<dbReference type="EMBL" id="LCMG01000016">
    <property type="protein sequence ID" value="KKU32480.1"/>
    <property type="molecule type" value="Genomic_DNA"/>
</dbReference>
<dbReference type="PANTHER" id="PTHR42918">
    <property type="entry name" value="LYSYL-TRNA SYNTHETASE"/>
    <property type="match status" value="1"/>
</dbReference>
<keyword evidence="1" id="KW-0436">Ligase</keyword>
<evidence type="ECO:0000313" key="5">
    <source>
        <dbReference type="EMBL" id="KKU32480.1"/>
    </source>
</evidence>
<dbReference type="InterPro" id="IPR045864">
    <property type="entry name" value="aa-tRNA-synth_II/BPL/LPL"/>
</dbReference>
<dbReference type="Proteomes" id="UP000034705">
    <property type="component" value="Unassembled WGS sequence"/>
</dbReference>
<dbReference type="InterPro" id="IPR006195">
    <property type="entry name" value="aa-tRNA-synth_II"/>
</dbReference>
<gene>
    <name evidence="5" type="ORF">UX45_C0016G0016</name>
</gene>
<sequence>MPSKEQIALERQKLNQIIRRFFSDRGFVEVETPIVVQSPGMEPNLCPFETFVIEPNGTQYKAGLITSPEYSMKKLLGLGMQKIFTLTKVFRNEEELGGSHNPEFTMLEWYFQGADYQMCMDETQALVEVCAQEFGASLPIFDRKRVRDLFLEYTDVDLNKANSQMLRDACQRLSIHVVSTDTESDLFYRLFLARVEPQFSSGSIFVYDYPSYQAALSKLTADGVYGQRFELYVNGLELCNGFTELTDAKEQKKRFEEEAQERIQSQKTIFPIDETLLRLLPSVQQPSYGNALGVDRLHMVITGRASIKDVLLFPASTLFTNKI</sequence>
<dbReference type="Gene3D" id="3.30.930.10">
    <property type="entry name" value="Bira Bifunctional Protein, Domain 2"/>
    <property type="match status" value="1"/>
</dbReference>
<dbReference type="GO" id="GO:0005524">
    <property type="term" value="F:ATP binding"/>
    <property type="evidence" value="ECO:0007669"/>
    <property type="project" value="UniProtKB-KW"/>
</dbReference>
<evidence type="ECO:0000313" key="6">
    <source>
        <dbReference type="Proteomes" id="UP000034705"/>
    </source>
</evidence>
<dbReference type="SUPFAM" id="SSF55681">
    <property type="entry name" value="Class II aaRS and biotin synthetases"/>
    <property type="match status" value="1"/>
</dbReference>